<feature type="compositionally biased region" description="Basic residues" evidence="1">
    <location>
        <begin position="84"/>
        <end position="93"/>
    </location>
</feature>
<dbReference type="InterPro" id="IPR034443">
    <property type="entry name" value="PB1A10.08"/>
</dbReference>
<gene>
    <name evidence="2" type="ORF">R9X50_00252100</name>
</gene>
<dbReference type="PANTHER" id="PTHR42051">
    <property type="entry name" value="MEIOTICALLY UP-REGULATED PROTEIN PB1A10.08"/>
    <property type="match status" value="1"/>
</dbReference>
<feature type="region of interest" description="Disordered" evidence="1">
    <location>
        <begin position="382"/>
        <end position="428"/>
    </location>
</feature>
<protein>
    <submittedName>
        <fullName evidence="2">Uncharacterized protein</fullName>
    </submittedName>
</protein>
<feature type="region of interest" description="Disordered" evidence="1">
    <location>
        <begin position="455"/>
        <end position="490"/>
    </location>
</feature>
<evidence type="ECO:0000313" key="2">
    <source>
        <dbReference type="EMBL" id="WPG99702.1"/>
    </source>
</evidence>
<feature type="compositionally biased region" description="Polar residues" evidence="1">
    <location>
        <begin position="200"/>
        <end position="212"/>
    </location>
</feature>
<dbReference type="Proteomes" id="UP001303373">
    <property type="component" value="Chromosome 3"/>
</dbReference>
<dbReference type="PANTHER" id="PTHR42051:SF1">
    <property type="entry name" value="MEIOTICALLY UP-REGULATED PROTEIN PB1A10.08"/>
    <property type="match status" value="1"/>
</dbReference>
<evidence type="ECO:0000313" key="3">
    <source>
        <dbReference type="Proteomes" id="UP001303373"/>
    </source>
</evidence>
<sequence length="490" mass="54997">MITPRSFKYSSSPPADTLDEKRRRRTTRRTPPLVNTNKTMVPTPSSNTTSEPTRPPSQPVAVPKTDRLHNGTSKPIPSQDRRAHTLGRRRPKKHDPDALPPSVAALLAMTTIPRRKPNRFYRKSTDGHNMSIDQLVNEWKSEDSLKSSYSSSPLMNILLEDLDEIDTSLTSGNESGGDDECFATRCTSCESMPSLEADNLSMTSVGSPSTPESLRSRRSSNNLKRDRTRSLPVVEDCATDHPLATSHAAEDDSDDFIVYTPGNRESRPKNRTSFKSNLTLSLQVLKNAAINSISSFTSPTTSPPTRRNQSESYNDMLWSHPFLFPRLSSEIRPAEFQGLPTEAQRRYLNPMPLTFEEQEAPFQQALHAPFLAEQVVDVPTIELQTHSRGSPNRRRTTTKTRSSNRSTDPSSEAGRAMQGAGIRPREPRENSDFLRVVVLEMNMRRQGKLENGRARIWLPPRKPSPILPTNTSLRTSLNPPRRWVSESAYS</sequence>
<feature type="compositionally biased region" description="Polar residues" evidence="1">
    <location>
        <begin position="467"/>
        <end position="478"/>
    </location>
</feature>
<feature type="region of interest" description="Disordered" evidence="1">
    <location>
        <begin position="197"/>
        <end position="233"/>
    </location>
</feature>
<feature type="compositionally biased region" description="Low complexity" evidence="1">
    <location>
        <begin position="42"/>
        <end position="52"/>
    </location>
</feature>
<reference evidence="2 3" key="1">
    <citation type="submission" date="2023-11" db="EMBL/GenBank/DDBJ databases">
        <title>An acidophilic fungus is an integral part of prey digestion in a carnivorous sundew plant.</title>
        <authorList>
            <person name="Tsai I.J."/>
        </authorList>
    </citation>
    <scope>NUCLEOTIDE SEQUENCE [LARGE SCALE GENOMIC DNA]</scope>
    <source>
        <strain evidence="2">169a</strain>
    </source>
</reference>
<evidence type="ECO:0000256" key="1">
    <source>
        <dbReference type="SAM" id="MobiDB-lite"/>
    </source>
</evidence>
<keyword evidence="3" id="KW-1185">Reference proteome</keyword>
<accession>A0AAQ3M1N9</accession>
<feature type="region of interest" description="Disordered" evidence="1">
    <location>
        <begin position="1"/>
        <end position="100"/>
    </location>
</feature>
<dbReference type="EMBL" id="CP138582">
    <property type="protein sequence ID" value="WPG99702.1"/>
    <property type="molecule type" value="Genomic_DNA"/>
</dbReference>
<proteinExistence type="predicted"/>
<organism evidence="2 3">
    <name type="scientific">Acrodontium crateriforme</name>
    <dbReference type="NCBI Taxonomy" id="150365"/>
    <lineage>
        <taxon>Eukaryota</taxon>
        <taxon>Fungi</taxon>
        <taxon>Dikarya</taxon>
        <taxon>Ascomycota</taxon>
        <taxon>Pezizomycotina</taxon>
        <taxon>Dothideomycetes</taxon>
        <taxon>Dothideomycetidae</taxon>
        <taxon>Mycosphaerellales</taxon>
        <taxon>Teratosphaeriaceae</taxon>
        <taxon>Acrodontium</taxon>
    </lineage>
</organism>
<dbReference type="AlphaFoldDB" id="A0AAQ3M1N9"/>
<name>A0AAQ3M1N9_9PEZI</name>